<dbReference type="PANTHER" id="PTHR35089">
    <property type="entry name" value="CHAPERONE PROTEIN SKP"/>
    <property type="match status" value="1"/>
</dbReference>
<reference evidence="4 5" key="1">
    <citation type="journal article" date="2022" name="Environ. Microbiol. Rep.">
        <title>Eco-phylogenetic analyses reveal divergent evolution of vitamin B12 metabolism in the marine bacterial family 'Psychromonadaceae'.</title>
        <authorList>
            <person name="Jin X."/>
            <person name="Yang Y."/>
            <person name="Cao H."/>
            <person name="Gao B."/>
            <person name="Zhao Z."/>
        </authorList>
    </citation>
    <scope>NUCLEOTIDE SEQUENCE [LARGE SCALE GENOMIC DNA]</scope>
    <source>
        <strain evidence="4 5">MKS20</strain>
    </source>
</reference>
<organism evidence="4 5">
    <name type="scientific">Motilimonas cestriensis</name>
    <dbReference type="NCBI Taxonomy" id="2742685"/>
    <lineage>
        <taxon>Bacteria</taxon>
        <taxon>Pseudomonadati</taxon>
        <taxon>Pseudomonadota</taxon>
        <taxon>Gammaproteobacteria</taxon>
        <taxon>Alteromonadales</taxon>
        <taxon>Alteromonadales genera incertae sedis</taxon>
        <taxon>Motilimonas</taxon>
    </lineage>
</organism>
<proteinExistence type="inferred from homology"/>
<evidence type="ECO:0000256" key="1">
    <source>
        <dbReference type="ARBA" id="ARBA00022729"/>
    </source>
</evidence>
<dbReference type="PIRSF" id="PIRSF002094">
    <property type="entry name" value="OMP26_Skp"/>
    <property type="match status" value="1"/>
</dbReference>
<name>A0ABS8WB30_9GAMM</name>
<comment type="similarity">
    <text evidence="2">Belongs to the skp family.</text>
</comment>
<evidence type="ECO:0000256" key="3">
    <source>
        <dbReference type="SAM" id="SignalP"/>
    </source>
</evidence>
<keyword evidence="1 3" id="KW-0732">Signal</keyword>
<dbReference type="Gene3D" id="3.30.910.20">
    <property type="entry name" value="Skp domain"/>
    <property type="match status" value="1"/>
</dbReference>
<dbReference type="SUPFAM" id="SSF111384">
    <property type="entry name" value="OmpH-like"/>
    <property type="match status" value="1"/>
</dbReference>
<keyword evidence="5" id="KW-1185">Reference proteome</keyword>
<dbReference type="InterPro" id="IPR005632">
    <property type="entry name" value="Chaperone_Skp"/>
</dbReference>
<dbReference type="SMART" id="SM00935">
    <property type="entry name" value="OmpH"/>
    <property type="match status" value="1"/>
</dbReference>
<evidence type="ECO:0000313" key="4">
    <source>
        <dbReference type="EMBL" id="MCE2595502.1"/>
    </source>
</evidence>
<evidence type="ECO:0000256" key="2">
    <source>
        <dbReference type="PIRNR" id="PIRNR002094"/>
    </source>
</evidence>
<dbReference type="Proteomes" id="UP001201273">
    <property type="component" value="Unassembled WGS sequence"/>
</dbReference>
<gene>
    <name evidence="4" type="ORF">K6Y31_11800</name>
</gene>
<dbReference type="InterPro" id="IPR024930">
    <property type="entry name" value="Skp_dom_sf"/>
</dbReference>
<dbReference type="PANTHER" id="PTHR35089:SF1">
    <property type="entry name" value="CHAPERONE PROTEIN SKP"/>
    <property type="match status" value="1"/>
</dbReference>
<dbReference type="Pfam" id="PF03938">
    <property type="entry name" value="OmpH"/>
    <property type="match status" value="1"/>
</dbReference>
<feature type="signal peptide" evidence="3">
    <location>
        <begin position="1"/>
        <end position="50"/>
    </location>
</feature>
<feature type="chain" id="PRO_5047488983" evidence="3">
    <location>
        <begin position="51"/>
        <end position="196"/>
    </location>
</feature>
<dbReference type="EMBL" id="JAIMJA010000011">
    <property type="protein sequence ID" value="MCE2595502.1"/>
    <property type="molecule type" value="Genomic_DNA"/>
</dbReference>
<accession>A0ABS8WB30</accession>
<comment type="caution">
    <text evidence="4">The sequence shown here is derived from an EMBL/GenBank/DDBJ whole genome shotgun (WGS) entry which is preliminary data.</text>
</comment>
<sequence length="196" mass="22191">MPVTRPKYSHLISGKHSNFCDRSYPLKQLIKAVSLSLALVAGSFSTAALAAEKIAVVFPAEVFQQLPQKDQIIEKLKKEFQPRINEMKSLENKIKAKQEKEKRDAELMSSEDKTKLSREIQSLVSEYQLKLKAFEEDNRRRQGEEQNKMREKVVKAIDAVAKREGYDLVLNGEAAIFAKPSLDISKKVIAEIGKSN</sequence>
<protein>
    <submittedName>
        <fullName evidence="4">OmpH family outer membrane protein</fullName>
    </submittedName>
</protein>
<evidence type="ECO:0000313" key="5">
    <source>
        <dbReference type="Proteomes" id="UP001201273"/>
    </source>
</evidence>